<dbReference type="Gene3D" id="3.30.1330.40">
    <property type="entry name" value="RutC-like"/>
    <property type="match status" value="1"/>
</dbReference>
<sequence length="104" mass="10984">MGYSQVAVVAAGKLGFISGQVGIDTEWRLAPTFQQQTVRAFGNLKAAVEACGATMANVCKLTIFAVGDVDSKRIRLFVTPFLQGSPPCRPAASYASPDCTARTL</sequence>
<reference evidence="1 2" key="1">
    <citation type="submission" date="2016-09" db="EMBL/GenBank/DDBJ databases">
        <title>The complete genome sequences of Rhizobium gallicum, symbiovars gallicum and phaseoli, symbionts associated to common bean (Phaseolus vulgaris).</title>
        <authorList>
            <person name="Bustos P."/>
            <person name="Santamaria R.I."/>
            <person name="Perez-Carrascal O.M."/>
            <person name="Juarez S."/>
            <person name="Lozano L."/>
            <person name="Martinez-Flores I."/>
            <person name="Martinez-Romero E."/>
            <person name="Cevallos M."/>
            <person name="Romero D."/>
            <person name="Davila G."/>
            <person name="Gonzalez V."/>
        </authorList>
    </citation>
    <scope>NUCLEOTIDE SEQUENCE [LARGE SCALE GENOMIC DNA]</scope>
    <source>
        <strain evidence="1 2">IE4872</strain>
        <plasmid evidence="2">prgalie4872a</plasmid>
    </source>
</reference>
<dbReference type="InterPro" id="IPR006175">
    <property type="entry name" value="YjgF/YER057c/UK114"/>
</dbReference>
<organism evidence="1 2">
    <name type="scientific">Rhizobium gallicum</name>
    <dbReference type="NCBI Taxonomy" id="56730"/>
    <lineage>
        <taxon>Bacteria</taxon>
        <taxon>Pseudomonadati</taxon>
        <taxon>Pseudomonadota</taxon>
        <taxon>Alphaproteobacteria</taxon>
        <taxon>Hyphomicrobiales</taxon>
        <taxon>Rhizobiaceae</taxon>
        <taxon>Rhizobium/Agrobacterium group</taxon>
        <taxon>Rhizobium</taxon>
    </lineage>
</organism>
<dbReference type="OrthoDB" id="9799840at2"/>
<evidence type="ECO:0000313" key="2">
    <source>
        <dbReference type="Proteomes" id="UP000184749"/>
    </source>
</evidence>
<geneLocation type="plasmid" evidence="2">
    <name>prgalie4872a</name>
</geneLocation>
<dbReference type="SUPFAM" id="SSF55298">
    <property type="entry name" value="YjgF-like"/>
    <property type="match status" value="1"/>
</dbReference>
<keyword evidence="1" id="KW-0614">Plasmid</keyword>
<protein>
    <submittedName>
        <fullName evidence="1">Endoribonuclease L-PSP protein</fullName>
    </submittedName>
</protein>
<dbReference type="InterPro" id="IPR035959">
    <property type="entry name" value="RutC-like_sf"/>
</dbReference>
<dbReference type="Pfam" id="PF01042">
    <property type="entry name" value="Ribonuc_L-PSP"/>
    <property type="match status" value="1"/>
</dbReference>
<dbReference type="EMBL" id="CP017102">
    <property type="protein sequence ID" value="APO69843.1"/>
    <property type="molecule type" value="Genomic_DNA"/>
</dbReference>
<dbReference type="AlphaFoldDB" id="A0A1L5NPM3"/>
<name>A0A1L5NPM3_9HYPH</name>
<proteinExistence type="predicted"/>
<dbReference type="CDD" id="cd00448">
    <property type="entry name" value="YjgF_YER057c_UK114_family"/>
    <property type="match status" value="1"/>
</dbReference>
<dbReference type="Proteomes" id="UP000184749">
    <property type="component" value="Plasmid pRgalIE4872a"/>
</dbReference>
<gene>
    <name evidence="1" type="ORF">IE4872_PA00098</name>
</gene>
<evidence type="ECO:0000313" key="1">
    <source>
        <dbReference type="EMBL" id="APO69843.1"/>
    </source>
</evidence>
<dbReference type="RefSeq" id="WP_074070551.1">
    <property type="nucleotide sequence ID" value="NZ_CP017102.1"/>
</dbReference>
<accession>A0A1L5NPM3</accession>